<dbReference type="Gene3D" id="1.10.1740.10">
    <property type="match status" value="1"/>
</dbReference>
<organism evidence="8 9">
    <name type="scientific">Kineosporia succinea</name>
    <dbReference type="NCBI Taxonomy" id="84632"/>
    <lineage>
        <taxon>Bacteria</taxon>
        <taxon>Bacillati</taxon>
        <taxon>Actinomycetota</taxon>
        <taxon>Actinomycetes</taxon>
        <taxon>Kineosporiales</taxon>
        <taxon>Kineosporiaceae</taxon>
        <taxon>Kineosporia</taxon>
    </lineage>
</organism>
<dbReference type="PANTHER" id="PTHR43133">
    <property type="entry name" value="RNA POLYMERASE ECF-TYPE SIGMA FACTO"/>
    <property type="match status" value="1"/>
</dbReference>
<keyword evidence="1" id="KW-0805">Transcription regulation</keyword>
<dbReference type="EMBL" id="JAUSQZ010000001">
    <property type="protein sequence ID" value="MDP9830294.1"/>
    <property type="molecule type" value="Genomic_DNA"/>
</dbReference>
<dbReference type="CDD" id="cd23399">
    <property type="entry name" value="beta-trefoil_ABD_ABFB"/>
    <property type="match status" value="1"/>
</dbReference>
<dbReference type="InterPro" id="IPR036195">
    <property type="entry name" value="AbfB_ABD_sf"/>
</dbReference>
<dbReference type="Pfam" id="PF04542">
    <property type="entry name" value="Sigma70_r2"/>
    <property type="match status" value="1"/>
</dbReference>
<feature type="compositionally biased region" description="Low complexity" evidence="5">
    <location>
        <begin position="321"/>
        <end position="349"/>
    </location>
</feature>
<keyword evidence="4" id="KW-0804">Transcription</keyword>
<evidence type="ECO:0000256" key="2">
    <source>
        <dbReference type="ARBA" id="ARBA00023082"/>
    </source>
</evidence>
<gene>
    <name evidence="8" type="ORF">J2S57_006043</name>
</gene>
<name>A0ABT9PD27_9ACTN</name>
<evidence type="ECO:0000256" key="5">
    <source>
        <dbReference type="SAM" id="MobiDB-lite"/>
    </source>
</evidence>
<dbReference type="NCBIfam" id="TIGR02937">
    <property type="entry name" value="sigma70-ECF"/>
    <property type="match status" value="1"/>
</dbReference>
<feature type="region of interest" description="Disordered" evidence="5">
    <location>
        <begin position="321"/>
        <end position="375"/>
    </location>
</feature>
<comment type="caution">
    <text evidence="8">The sequence shown here is derived from an EMBL/GenBank/DDBJ whole genome shotgun (WGS) entry which is preliminary data.</text>
</comment>
<dbReference type="RefSeq" id="WP_307249334.1">
    <property type="nucleotide sequence ID" value="NZ_JAUSQZ010000001.1"/>
</dbReference>
<dbReference type="InterPro" id="IPR007934">
    <property type="entry name" value="AbfB_ABD"/>
</dbReference>
<evidence type="ECO:0000259" key="7">
    <source>
        <dbReference type="Pfam" id="PF05270"/>
    </source>
</evidence>
<reference evidence="8 9" key="1">
    <citation type="submission" date="2023-07" db="EMBL/GenBank/DDBJ databases">
        <title>Sequencing the genomes of 1000 actinobacteria strains.</title>
        <authorList>
            <person name="Klenk H.-P."/>
        </authorList>
    </citation>
    <scope>NUCLEOTIDE SEQUENCE [LARGE SCALE GENOMIC DNA]</scope>
    <source>
        <strain evidence="8 9">DSM 44388</strain>
    </source>
</reference>
<evidence type="ECO:0000256" key="3">
    <source>
        <dbReference type="ARBA" id="ARBA00023125"/>
    </source>
</evidence>
<evidence type="ECO:0000313" key="9">
    <source>
        <dbReference type="Proteomes" id="UP001235712"/>
    </source>
</evidence>
<proteinExistence type="predicted"/>
<dbReference type="InterPro" id="IPR013325">
    <property type="entry name" value="RNA_pol_sigma_r2"/>
</dbReference>
<evidence type="ECO:0000256" key="4">
    <source>
        <dbReference type="ARBA" id="ARBA00023163"/>
    </source>
</evidence>
<feature type="domain" description="RNA polymerase sigma-70 region 2" evidence="6">
    <location>
        <begin position="31"/>
        <end position="93"/>
    </location>
</feature>
<dbReference type="SUPFAM" id="SSF88946">
    <property type="entry name" value="Sigma2 domain of RNA polymerase sigma factors"/>
    <property type="match status" value="1"/>
</dbReference>
<protein>
    <submittedName>
        <fullName evidence="8">RNA polymerase sigma factor (Sigma-70 family)</fullName>
    </submittedName>
</protein>
<dbReference type="Proteomes" id="UP001235712">
    <property type="component" value="Unassembled WGS sequence"/>
</dbReference>
<dbReference type="SUPFAM" id="SSF110221">
    <property type="entry name" value="AbfB domain"/>
    <property type="match status" value="1"/>
</dbReference>
<dbReference type="Pfam" id="PF05270">
    <property type="entry name" value="AbfB"/>
    <property type="match status" value="1"/>
</dbReference>
<keyword evidence="9" id="KW-1185">Reference proteome</keyword>
<sequence length="519" mass="55736">MPTSHLDETARVEAARAGDRQALEEVLRGRLPFVYTIVRRAMGGSPEVDDVVQETMLRAVREVSRLSRPESFRAWLAAITIRQISTYQQRDRRWEAHTTALDDLIGHEGSDASLSSRFEDVTVLQLHLADQRHQLVRARAWLNPDDQSVLSLWWLEAAGELSRPDLAAALGVSVAHATVRVQRMQTQLALTRALAAAVEARPRCARLEVVLRDWDGRPGPLWRKRILRHTRSCRVCQGEANGLIAPETLLLGLALLPVPAALIGKISLSATPSAAATAGAGPALKIPFLQAVAAKPVAALLVTGTLLGGAVAVVPDRPGLTSTPPVVVTLPPPVTTTSTIPPTPSAAAPTPSPSRQQDARPSPKTPARATHAASTVRSGVLRAGPVSLEAADIPGFYASTSATYGVLEQPASAERATFVVVTGLANADCYSFRVGDGQYLRHSSWRVRVGDDDGTALFRGDATFCARTGSASGSVALEAANYPGWFLRHRDMQLWVDQDDDSAQFRADSSFRVRAPLSD</sequence>
<keyword evidence="2" id="KW-0731">Sigma factor</keyword>
<keyword evidence="3" id="KW-0238">DNA-binding</keyword>
<evidence type="ECO:0000259" key="6">
    <source>
        <dbReference type="Pfam" id="PF04542"/>
    </source>
</evidence>
<dbReference type="InterPro" id="IPR007627">
    <property type="entry name" value="RNA_pol_sigma70_r2"/>
</dbReference>
<dbReference type="InterPro" id="IPR014284">
    <property type="entry name" value="RNA_pol_sigma-70_dom"/>
</dbReference>
<evidence type="ECO:0000256" key="1">
    <source>
        <dbReference type="ARBA" id="ARBA00023015"/>
    </source>
</evidence>
<dbReference type="PANTHER" id="PTHR43133:SF8">
    <property type="entry name" value="RNA POLYMERASE SIGMA FACTOR HI_1459-RELATED"/>
    <property type="match status" value="1"/>
</dbReference>
<evidence type="ECO:0000313" key="8">
    <source>
        <dbReference type="EMBL" id="MDP9830294.1"/>
    </source>
</evidence>
<feature type="domain" description="Alpha-L-arabinofuranosidase B arabinose-binding" evidence="7">
    <location>
        <begin position="410"/>
        <end position="513"/>
    </location>
</feature>
<accession>A0ABT9PD27</accession>
<dbReference type="InterPro" id="IPR039425">
    <property type="entry name" value="RNA_pol_sigma-70-like"/>
</dbReference>
<dbReference type="Gene3D" id="2.80.10.50">
    <property type="match status" value="1"/>
</dbReference>